<accession>A0A931FLP4</accession>
<organism evidence="2 3">
    <name type="scientific">Hymenobacter properus</name>
    <dbReference type="NCBI Taxonomy" id="2791026"/>
    <lineage>
        <taxon>Bacteria</taxon>
        <taxon>Pseudomonadati</taxon>
        <taxon>Bacteroidota</taxon>
        <taxon>Cytophagia</taxon>
        <taxon>Cytophagales</taxon>
        <taxon>Hymenobacteraceae</taxon>
        <taxon>Hymenobacter</taxon>
    </lineage>
</organism>
<sequence length="524" mass="59146">MLRISEWNSQVVAGDDTYQTTAYDMRLRLVLSDKRVAWLLSAILLGVSVLVAFLTKSTYDSGDSIHHYLFAKSVLQHPENLLDSWAKPVFTLLAALPAQSGFLGMKLYQCVVVAVSAQSAYVVARRLRLPWPALAVLFCYGAPDYFRIQYSGLTEPTFGLLLIGAVALAVTNRPVWSAALLSFLPFARSEGAMFLAIWMVYLVWGRHWRALPFLLLGYVVYSFVGGLMLGDFTWIFTKNPYGFHSQYGHGLWSRFVENLPTLLGWPILLFSIVGGLRMLWRATRPAEWRQPSFRAELLLIYGSIVAFIFIQSAFWALGLFGSFGMTRVLTVLTPLFAVAALGGLAWLSQLGRTARTRNLIATAGVAAVVFLLFTHDINYWAESGINVGGRSTLHWRRDFQPAPDMVLADRGANWLKRYNTGYRWHPVAYTHPYFAVPMDVDMFDSTASPPLTRDWAPYLDGVPMGTYVYWDSWFCPVEAHLPLDMLQKDGRFKQLWRDSIPVDASRPTGDQFRAVLFEKVKADK</sequence>
<keyword evidence="1" id="KW-1133">Transmembrane helix</keyword>
<feature type="transmembrane region" description="Helical" evidence="1">
    <location>
        <begin position="211"/>
        <end position="235"/>
    </location>
</feature>
<proteinExistence type="predicted"/>
<keyword evidence="3" id="KW-1185">Reference proteome</keyword>
<evidence type="ECO:0000256" key="1">
    <source>
        <dbReference type="SAM" id="Phobius"/>
    </source>
</evidence>
<keyword evidence="1" id="KW-0812">Transmembrane</keyword>
<keyword evidence="1" id="KW-0472">Membrane</keyword>
<dbReference type="EMBL" id="JADQDP010000003">
    <property type="protein sequence ID" value="MBF9143085.1"/>
    <property type="molecule type" value="Genomic_DNA"/>
</dbReference>
<dbReference type="Proteomes" id="UP000645610">
    <property type="component" value="Unassembled WGS sequence"/>
</dbReference>
<dbReference type="RefSeq" id="WP_196287403.1">
    <property type="nucleotide sequence ID" value="NZ_JADQDP010000003.1"/>
</dbReference>
<reference evidence="2 3" key="1">
    <citation type="submission" date="2020-11" db="EMBL/GenBank/DDBJ databases">
        <authorList>
            <person name="Kim M.K."/>
        </authorList>
    </citation>
    <scope>NUCLEOTIDE SEQUENCE [LARGE SCALE GENOMIC DNA]</scope>
    <source>
        <strain evidence="2 3">BT439</strain>
    </source>
</reference>
<dbReference type="AlphaFoldDB" id="A0A931FLP4"/>
<evidence type="ECO:0000313" key="3">
    <source>
        <dbReference type="Proteomes" id="UP000645610"/>
    </source>
</evidence>
<feature type="transmembrane region" description="Helical" evidence="1">
    <location>
        <begin position="255"/>
        <end position="276"/>
    </location>
</feature>
<feature type="transmembrane region" description="Helical" evidence="1">
    <location>
        <begin position="328"/>
        <end position="347"/>
    </location>
</feature>
<comment type="caution">
    <text evidence="2">The sequence shown here is derived from an EMBL/GenBank/DDBJ whole genome shotgun (WGS) entry which is preliminary data.</text>
</comment>
<protein>
    <submittedName>
        <fullName evidence="2">Uncharacterized protein</fullName>
    </submittedName>
</protein>
<gene>
    <name evidence="2" type="ORF">I2I01_15665</name>
</gene>
<evidence type="ECO:0000313" key="2">
    <source>
        <dbReference type="EMBL" id="MBF9143085.1"/>
    </source>
</evidence>
<feature type="transmembrane region" description="Helical" evidence="1">
    <location>
        <begin position="182"/>
        <end position="204"/>
    </location>
</feature>
<feature type="transmembrane region" description="Helical" evidence="1">
    <location>
        <begin position="359"/>
        <end position="381"/>
    </location>
</feature>
<name>A0A931FLP4_9BACT</name>
<feature type="transmembrane region" description="Helical" evidence="1">
    <location>
        <begin position="158"/>
        <end position="176"/>
    </location>
</feature>
<feature type="transmembrane region" description="Helical" evidence="1">
    <location>
        <begin position="297"/>
        <end position="316"/>
    </location>
</feature>
<feature type="transmembrane region" description="Helical" evidence="1">
    <location>
        <begin position="36"/>
        <end position="54"/>
    </location>
</feature>